<dbReference type="Proteomes" id="UP001302477">
    <property type="component" value="Chromosome"/>
</dbReference>
<dbReference type="PANTHER" id="PTHR37691:SF1">
    <property type="entry name" value="BLR3518 PROTEIN"/>
    <property type="match status" value="1"/>
</dbReference>
<gene>
    <name evidence="2" type="ORF">R5R33_13445</name>
</gene>
<dbReference type="InterPro" id="IPR027396">
    <property type="entry name" value="DsrEFH-like"/>
</dbReference>
<feature type="chain" id="PRO_5043602790" evidence="1">
    <location>
        <begin position="28"/>
        <end position="155"/>
    </location>
</feature>
<protein>
    <submittedName>
        <fullName evidence="2">DsrE family protein</fullName>
    </submittedName>
</protein>
<reference evidence="2 3" key="1">
    <citation type="submission" date="2023-10" db="EMBL/GenBank/DDBJ databases">
        <title>Description of Microbulbifer bruguierae sp. nov., isolated from the sediments of mangrove plant Bruguiera sexangula and comparative genomic analyses of the genus Microbulbifer.</title>
        <authorList>
            <person name="Long M."/>
        </authorList>
    </citation>
    <scope>NUCLEOTIDE SEQUENCE [LARGE SCALE GENOMIC DNA]</scope>
    <source>
        <strain evidence="2 3">SPO729</strain>
    </source>
</reference>
<dbReference type="RefSeq" id="WP_318953214.1">
    <property type="nucleotide sequence ID" value="NZ_CP137555.1"/>
</dbReference>
<name>A0AAU0MXK4_9GAMM</name>
<evidence type="ECO:0000256" key="1">
    <source>
        <dbReference type="SAM" id="SignalP"/>
    </source>
</evidence>
<organism evidence="2 3">
    <name type="scientific">Microbulbifer pacificus</name>
    <dbReference type="NCBI Taxonomy" id="407164"/>
    <lineage>
        <taxon>Bacteria</taxon>
        <taxon>Pseudomonadati</taxon>
        <taxon>Pseudomonadota</taxon>
        <taxon>Gammaproteobacteria</taxon>
        <taxon>Cellvibrionales</taxon>
        <taxon>Microbulbiferaceae</taxon>
        <taxon>Microbulbifer</taxon>
    </lineage>
</organism>
<feature type="signal peptide" evidence="1">
    <location>
        <begin position="1"/>
        <end position="27"/>
    </location>
</feature>
<dbReference type="Pfam" id="PF02635">
    <property type="entry name" value="DsrE"/>
    <property type="match status" value="1"/>
</dbReference>
<dbReference type="PANTHER" id="PTHR37691">
    <property type="entry name" value="BLR3518 PROTEIN"/>
    <property type="match status" value="1"/>
</dbReference>
<dbReference type="InterPro" id="IPR003787">
    <property type="entry name" value="Sulphur_relay_DsrE/F-like"/>
</dbReference>
<sequence>MPALHLRLRHPLTWLFSLMMLATVSFAALNYTASAPTLVLRGVVYHISDSSQALRAIRHIDNQRAVDSEIAITVVAVGGGIDFLIDNAKDAQGNTYASMIDSQMLNGVEFKVCRNTLKAKNLREGDMTPGVEFVDAGIDEITRLQLENGYAYIKP</sequence>
<evidence type="ECO:0000313" key="3">
    <source>
        <dbReference type="Proteomes" id="UP001302477"/>
    </source>
</evidence>
<dbReference type="EMBL" id="CP137555">
    <property type="protein sequence ID" value="WOX04738.1"/>
    <property type="molecule type" value="Genomic_DNA"/>
</dbReference>
<dbReference type="Gene3D" id="3.40.1260.10">
    <property type="entry name" value="DsrEFH-like"/>
    <property type="match status" value="1"/>
</dbReference>
<dbReference type="SUPFAM" id="SSF75169">
    <property type="entry name" value="DsrEFH-like"/>
    <property type="match status" value="1"/>
</dbReference>
<dbReference type="AlphaFoldDB" id="A0AAU0MXK4"/>
<proteinExistence type="predicted"/>
<evidence type="ECO:0000313" key="2">
    <source>
        <dbReference type="EMBL" id="WOX04738.1"/>
    </source>
</evidence>
<dbReference type="KEGG" id="mpaf:R5R33_13445"/>
<accession>A0AAU0MXK4</accession>
<keyword evidence="3" id="KW-1185">Reference proteome</keyword>
<keyword evidence="1" id="KW-0732">Signal</keyword>